<evidence type="ECO:0000256" key="4">
    <source>
        <dbReference type="ARBA" id="ARBA00022676"/>
    </source>
</evidence>
<dbReference type="InterPro" id="IPR037439">
    <property type="entry name" value="Branching_enzy"/>
</dbReference>
<evidence type="ECO:0000313" key="9">
    <source>
        <dbReference type="EMBL" id="KAK5576967.1"/>
    </source>
</evidence>
<dbReference type="SUPFAM" id="SSF51011">
    <property type="entry name" value="Glycosyl hydrolase domain"/>
    <property type="match status" value="1"/>
</dbReference>
<dbReference type="Gene3D" id="2.60.40.10">
    <property type="entry name" value="Immunoglobulins"/>
    <property type="match status" value="1"/>
</dbReference>
<name>A0AAN7YV83_9MYCE</name>
<dbReference type="InterPro" id="IPR004193">
    <property type="entry name" value="Glyco_hydro_13_N"/>
</dbReference>
<dbReference type="PANTHER" id="PTHR43651">
    <property type="entry name" value="1,4-ALPHA-GLUCAN-BRANCHING ENZYME"/>
    <property type="match status" value="1"/>
</dbReference>
<evidence type="ECO:0000259" key="8">
    <source>
        <dbReference type="SMART" id="SM00642"/>
    </source>
</evidence>
<dbReference type="InterPro" id="IPR013780">
    <property type="entry name" value="Glyco_hydro_b"/>
</dbReference>
<dbReference type="SUPFAM" id="SSF81296">
    <property type="entry name" value="E set domains"/>
    <property type="match status" value="1"/>
</dbReference>
<comment type="similarity">
    <text evidence="2">Belongs to the glycosyl hydrolase 13 family. GlgB subfamily.</text>
</comment>
<evidence type="ECO:0000256" key="6">
    <source>
        <dbReference type="ARBA" id="ARBA00060592"/>
    </source>
</evidence>
<dbReference type="Pfam" id="PF02922">
    <property type="entry name" value="CBM_48"/>
    <property type="match status" value="1"/>
</dbReference>
<dbReference type="Gene3D" id="3.20.20.80">
    <property type="entry name" value="Glycosidases"/>
    <property type="match status" value="1"/>
</dbReference>
<comment type="caution">
    <text evidence="9">The sequence shown here is derived from an EMBL/GenBank/DDBJ whole genome shotgun (WGS) entry which is preliminary data.</text>
</comment>
<dbReference type="GO" id="GO:0003844">
    <property type="term" value="F:1,4-alpha-glucan branching enzyme activity"/>
    <property type="evidence" value="ECO:0007669"/>
    <property type="project" value="UniProtKB-EC"/>
</dbReference>
<dbReference type="EMBL" id="JAVFKY010000004">
    <property type="protein sequence ID" value="KAK5576967.1"/>
    <property type="molecule type" value="Genomic_DNA"/>
</dbReference>
<dbReference type="InterPro" id="IPR006048">
    <property type="entry name" value="A-amylase/branching_C"/>
</dbReference>
<dbReference type="FunFam" id="3.20.20.80:FF:000001">
    <property type="entry name" value="1,4-alpha-glucan branching enzyme"/>
    <property type="match status" value="1"/>
</dbReference>
<dbReference type="InterPro" id="IPR014756">
    <property type="entry name" value="Ig_E-set"/>
</dbReference>
<evidence type="ECO:0000313" key="10">
    <source>
        <dbReference type="Proteomes" id="UP001344447"/>
    </source>
</evidence>
<dbReference type="Pfam" id="PF00128">
    <property type="entry name" value="Alpha-amylase"/>
    <property type="match status" value="1"/>
</dbReference>
<sequence>MTDYSKATDGTKVIHDDPWLEPYKEVIKRRHNQVKNTIQKLEESEGSLLKFSQGYEYFGFNVTKDGVIYREWLPSAHEVYLVGDFNQWNKTSHPLERDSFGRWSIFIPNNSNGECSIPHGSKIKIYLKLANGNFDYRIPAWIKRVEQTKENPVFDGVFWNPTKQYVFKNQSPAKPTELRIYEAHVGMSSELPEISTYTKFKDTVLPMVKELGYNCIQLMAIMEHAYYASFGYQVTNFFAISSRFGTPEELKEMIDTAHEMGLLVFLDVVHSHASKNVLDGLNQLDGSDHHYFHSGGRGNHDVWDSRLFNYGNWEVMRFLLSNLRFYVDEYHFDGFRFDGVTSMIYTHHGLEPACSYNDYFGGGVDEDGLNYLTLANVMLHKLNPSIITIAEEVTGLATLCRPFSEGGGDFDYRLGMGIPDKWIELVKTKKDEDWNMGSIAHMLSNRRYKEKNIAYAESHDQSLVGDKTLAFWLMDKEMYTNMSVTTEETPIIDRGMSLHKMIRIITSSLGGDGYLNFMGNEFGHPEWVDFPREGNNNSLHHARRRWDLYKDPLLRYRQLRNFDIAMNKLEQEFRWLSANPAYISLKHEDDKIIVFERAGLIFIFNFHPSKSFSDYRIGSGASGKFANALDSDREQFGGHLRIGHDNYHYTEDKPWHDRPYSLLVYVPSRTCLVLKKVE</sequence>
<evidence type="ECO:0000256" key="1">
    <source>
        <dbReference type="ARBA" id="ARBA00000826"/>
    </source>
</evidence>
<proteinExistence type="inferred from homology"/>
<dbReference type="GO" id="GO:0043169">
    <property type="term" value="F:cation binding"/>
    <property type="evidence" value="ECO:0007669"/>
    <property type="project" value="InterPro"/>
</dbReference>
<dbReference type="SUPFAM" id="SSF51445">
    <property type="entry name" value="(Trans)glycosidases"/>
    <property type="match status" value="1"/>
</dbReference>
<evidence type="ECO:0000256" key="7">
    <source>
        <dbReference type="PIRSR" id="PIRSR000463-1"/>
    </source>
</evidence>
<reference evidence="9 10" key="1">
    <citation type="submission" date="2023-11" db="EMBL/GenBank/DDBJ databases">
        <title>Dfirmibasis_genome.</title>
        <authorList>
            <person name="Edelbroek B."/>
            <person name="Kjellin J."/>
            <person name="Jerlstrom-Hultqvist J."/>
            <person name="Soderbom F."/>
        </authorList>
    </citation>
    <scope>NUCLEOTIDE SEQUENCE [LARGE SCALE GENOMIC DNA]</scope>
    <source>
        <strain evidence="9 10">TNS-C-14</strain>
    </source>
</reference>
<dbReference type="CDD" id="cd11321">
    <property type="entry name" value="AmyAc_bac_euk_BE"/>
    <property type="match status" value="1"/>
</dbReference>
<keyword evidence="4" id="KW-0328">Glycosyltransferase</keyword>
<gene>
    <name evidence="9" type="ORF">RB653_001904</name>
</gene>
<protein>
    <recommendedName>
        <fullName evidence="3">1,4-alpha-glucan branching enzyme</fullName>
        <ecNumber evidence="3">2.4.1.18</ecNumber>
    </recommendedName>
</protein>
<evidence type="ECO:0000256" key="3">
    <source>
        <dbReference type="ARBA" id="ARBA00012541"/>
    </source>
</evidence>
<dbReference type="PANTHER" id="PTHR43651:SF3">
    <property type="entry name" value="1,4-ALPHA-GLUCAN-BRANCHING ENZYME"/>
    <property type="match status" value="1"/>
</dbReference>
<keyword evidence="10" id="KW-1185">Reference proteome</keyword>
<feature type="active site" description="Nucleophile" evidence="7">
    <location>
        <position position="338"/>
    </location>
</feature>
<dbReference type="GO" id="GO:0004553">
    <property type="term" value="F:hydrolase activity, hydrolyzing O-glycosyl compounds"/>
    <property type="evidence" value="ECO:0007669"/>
    <property type="project" value="InterPro"/>
</dbReference>
<evidence type="ECO:0000256" key="2">
    <source>
        <dbReference type="ARBA" id="ARBA00009000"/>
    </source>
</evidence>
<dbReference type="PIRSF" id="PIRSF000463">
    <property type="entry name" value="GlgB"/>
    <property type="match status" value="1"/>
</dbReference>
<dbReference type="CDD" id="cd02854">
    <property type="entry name" value="E_set_GBE_euk_N"/>
    <property type="match status" value="1"/>
</dbReference>
<dbReference type="InterPro" id="IPR013783">
    <property type="entry name" value="Ig-like_fold"/>
</dbReference>
<dbReference type="InterPro" id="IPR017853">
    <property type="entry name" value="GH"/>
</dbReference>
<keyword evidence="5" id="KW-0808">Transferase</keyword>
<evidence type="ECO:0000256" key="5">
    <source>
        <dbReference type="ARBA" id="ARBA00022679"/>
    </source>
</evidence>
<feature type="active site" description="Proton donor" evidence="7">
    <location>
        <position position="391"/>
    </location>
</feature>
<dbReference type="FunFam" id="2.60.40.1180:FF:000003">
    <property type="entry name" value="1,4-alpha-glucan-branching enzyme, chloroplastic/amyloplastic"/>
    <property type="match status" value="1"/>
</dbReference>
<dbReference type="Proteomes" id="UP001344447">
    <property type="component" value="Unassembled WGS sequence"/>
</dbReference>
<feature type="domain" description="Glycosyl hydrolase family 13 catalytic" evidence="8">
    <location>
        <begin position="195"/>
        <end position="557"/>
    </location>
</feature>
<dbReference type="InterPro" id="IPR006047">
    <property type="entry name" value="GH13_cat_dom"/>
</dbReference>
<accession>A0AAN7YV83</accession>
<dbReference type="FunFam" id="2.60.40.10:FF:000250">
    <property type="entry name" value="1,4-alpha-glucan-branching enzyme, chloroplastic/amyloplastic"/>
    <property type="match status" value="1"/>
</dbReference>
<dbReference type="Pfam" id="PF02806">
    <property type="entry name" value="Alpha-amylase_C"/>
    <property type="match status" value="1"/>
</dbReference>
<dbReference type="Gene3D" id="2.60.40.1180">
    <property type="entry name" value="Golgi alpha-mannosidase II"/>
    <property type="match status" value="1"/>
</dbReference>
<dbReference type="EC" id="2.4.1.18" evidence="3"/>
<dbReference type="AlphaFoldDB" id="A0AAN7YV83"/>
<dbReference type="GO" id="GO:0005737">
    <property type="term" value="C:cytoplasm"/>
    <property type="evidence" value="ECO:0007669"/>
    <property type="project" value="TreeGrafter"/>
</dbReference>
<dbReference type="GO" id="GO:0005978">
    <property type="term" value="P:glycogen biosynthetic process"/>
    <property type="evidence" value="ECO:0007669"/>
    <property type="project" value="InterPro"/>
</dbReference>
<dbReference type="SMART" id="SM00642">
    <property type="entry name" value="Aamy"/>
    <property type="match status" value="1"/>
</dbReference>
<comment type="pathway">
    <text evidence="6">Glycan biosynthesis.</text>
</comment>
<organism evidence="9 10">
    <name type="scientific">Dictyostelium firmibasis</name>
    <dbReference type="NCBI Taxonomy" id="79012"/>
    <lineage>
        <taxon>Eukaryota</taxon>
        <taxon>Amoebozoa</taxon>
        <taxon>Evosea</taxon>
        <taxon>Eumycetozoa</taxon>
        <taxon>Dictyostelia</taxon>
        <taxon>Dictyosteliales</taxon>
        <taxon>Dictyosteliaceae</taxon>
        <taxon>Dictyostelium</taxon>
    </lineage>
</organism>
<comment type="catalytic activity">
    <reaction evidence="1">
        <text>Transfers a segment of a (1-&gt;4)-alpha-D-glucan chain to a primary hydroxy group in a similar glucan chain.</text>
        <dbReference type="EC" id="2.4.1.18"/>
    </reaction>
</comment>